<accession>A0ABY9HI70</accession>
<dbReference type="EMBL" id="CP120997">
    <property type="protein sequence ID" value="WLQ34230.1"/>
    <property type="molecule type" value="Genomic_DNA"/>
</dbReference>
<protein>
    <submittedName>
        <fullName evidence="1">Uncharacterized protein</fullName>
    </submittedName>
</protein>
<proteinExistence type="predicted"/>
<organism evidence="1 2">
    <name type="scientific">Streptomyces castrisilvae</name>
    <dbReference type="NCBI Taxonomy" id="3033811"/>
    <lineage>
        <taxon>Bacteria</taxon>
        <taxon>Bacillati</taxon>
        <taxon>Actinomycetota</taxon>
        <taxon>Actinomycetes</taxon>
        <taxon>Kitasatosporales</taxon>
        <taxon>Streptomycetaceae</taxon>
        <taxon>Streptomyces</taxon>
    </lineage>
</organism>
<keyword evidence="2" id="KW-1185">Reference proteome</keyword>
<evidence type="ECO:0000313" key="2">
    <source>
        <dbReference type="Proteomes" id="UP001239522"/>
    </source>
</evidence>
<dbReference type="Proteomes" id="UP001239522">
    <property type="component" value="Chromosome"/>
</dbReference>
<gene>
    <name evidence="1" type="ORF">P8A18_12625</name>
</gene>
<evidence type="ECO:0000313" key="1">
    <source>
        <dbReference type="EMBL" id="WLQ34230.1"/>
    </source>
</evidence>
<reference evidence="1 2" key="1">
    <citation type="submission" date="2023-03" db="EMBL/GenBank/DDBJ databases">
        <title>Isolation and description of six Streptomyces strains from soil environments, able to metabolize different microbial glucans.</title>
        <authorList>
            <person name="Widen T."/>
            <person name="Larsbrink J."/>
        </authorList>
    </citation>
    <scope>NUCLEOTIDE SEQUENCE [LARGE SCALE GENOMIC DNA]</scope>
    <source>
        <strain evidence="1 2">Mut1</strain>
    </source>
</reference>
<name>A0ABY9HI70_9ACTN</name>
<dbReference type="RefSeq" id="WP_306054230.1">
    <property type="nucleotide sequence ID" value="NZ_CP120997.1"/>
</dbReference>
<sequence length="133" mass="15023">MKHHNHWHTFRYAGKAYTDPQRRRGEAPSTFPPFAVKDFLSETSIKHAGTVDRIPAALDWLKQGATSSPPVDGAQFLLEERLAWADRTLGLERGADIIWGYYTNSQVYVSLSVIACPRRPHEACPIGFQDEAR</sequence>